<dbReference type="PANTHER" id="PTHR13812">
    <property type="entry name" value="KETIMINE REDUCTASE MU-CRYSTALLIN"/>
    <property type="match status" value="1"/>
</dbReference>
<evidence type="ECO:0000313" key="1">
    <source>
        <dbReference type="EMBL" id="GIF85481.1"/>
    </source>
</evidence>
<dbReference type="Pfam" id="PF02423">
    <property type="entry name" value="OCD_Mu_crystall"/>
    <property type="match status" value="1"/>
</dbReference>
<dbReference type="Proteomes" id="UP000601223">
    <property type="component" value="Unassembled WGS sequence"/>
</dbReference>
<evidence type="ECO:0000313" key="2">
    <source>
        <dbReference type="Proteomes" id="UP000601223"/>
    </source>
</evidence>
<reference evidence="1 2" key="1">
    <citation type="submission" date="2021-01" db="EMBL/GenBank/DDBJ databases">
        <title>Whole genome shotgun sequence of Catellatospora bangladeshensis NBRC 107357.</title>
        <authorList>
            <person name="Komaki H."/>
            <person name="Tamura T."/>
        </authorList>
    </citation>
    <scope>NUCLEOTIDE SEQUENCE [LARGE SCALE GENOMIC DNA]</scope>
    <source>
        <strain evidence="1 2">NBRC 107357</strain>
    </source>
</reference>
<keyword evidence="2" id="KW-1185">Reference proteome</keyword>
<dbReference type="InterPro" id="IPR036291">
    <property type="entry name" value="NAD(P)-bd_dom_sf"/>
</dbReference>
<dbReference type="SUPFAM" id="SSF51735">
    <property type="entry name" value="NAD(P)-binding Rossmann-fold domains"/>
    <property type="match status" value="1"/>
</dbReference>
<name>A0A8J3NMQ3_9ACTN</name>
<dbReference type="EMBL" id="BONF01000047">
    <property type="protein sequence ID" value="GIF85481.1"/>
    <property type="molecule type" value="Genomic_DNA"/>
</dbReference>
<gene>
    <name evidence="1" type="ORF">Cba03nite_68300</name>
</gene>
<dbReference type="Gene3D" id="3.30.1780.10">
    <property type="entry name" value="ornithine cyclodeaminase, domain 1"/>
    <property type="match status" value="1"/>
</dbReference>
<dbReference type="AlphaFoldDB" id="A0A8J3NMQ3"/>
<sequence>MSRVLVLDKEQTRGGLDPGRVLDAVAAALVALSRGEVSAPPRIAAVAPAGLLGAMPAYVPGLGLAAKLVSVFATPGASGRSSHRGLVALFDHTDGRPLALLDAEPITAVRTAASATLSLRALAPDARRVAVIGTGVQASAQVALLAALHPALPVTVGARDGGRARALAATHPDASAASIEQAVRGANAVFCCTGATTPVFPRGWLGEGAHVSSVGGSHGHELDRDVIIDGTLFAEWPGAAAAAPPAGAYELQDVDPQRVTLLGAVLDGRHPGRVDRGGLTVFKSTGHGALDVAAASVVHAWARDQGVGTAVDL</sequence>
<comment type="caution">
    <text evidence="1">The sequence shown here is derived from an EMBL/GenBank/DDBJ whole genome shotgun (WGS) entry which is preliminary data.</text>
</comment>
<organism evidence="1 2">
    <name type="scientific">Catellatospora bangladeshensis</name>
    <dbReference type="NCBI Taxonomy" id="310355"/>
    <lineage>
        <taxon>Bacteria</taxon>
        <taxon>Bacillati</taxon>
        <taxon>Actinomycetota</taxon>
        <taxon>Actinomycetes</taxon>
        <taxon>Micromonosporales</taxon>
        <taxon>Micromonosporaceae</taxon>
        <taxon>Catellatospora</taxon>
    </lineage>
</organism>
<dbReference type="RefSeq" id="WP_203755428.1">
    <property type="nucleotide sequence ID" value="NZ_BONF01000047.1"/>
</dbReference>
<dbReference type="PIRSF" id="PIRSF001439">
    <property type="entry name" value="CryM"/>
    <property type="match status" value="1"/>
</dbReference>
<dbReference type="InterPro" id="IPR003462">
    <property type="entry name" value="ODC_Mu_crystall"/>
</dbReference>
<dbReference type="GO" id="GO:0005737">
    <property type="term" value="C:cytoplasm"/>
    <property type="evidence" value="ECO:0007669"/>
    <property type="project" value="TreeGrafter"/>
</dbReference>
<dbReference type="PANTHER" id="PTHR13812:SF19">
    <property type="entry name" value="KETIMINE REDUCTASE MU-CRYSTALLIN"/>
    <property type="match status" value="1"/>
</dbReference>
<protein>
    <submittedName>
        <fullName evidence="1">Ornithine cyclodeaminase</fullName>
    </submittedName>
</protein>
<dbReference type="Gene3D" id="3.40.50.720">
    <property type="entry name" value="NAD(P)-binding Rossmann-like Domain"/>
    <property type="match status" value="1"/>
</dbReference>
<accession>A0A8J3NMQ3</accession>
<dbReference type="InterPro" id="IPR023401">
    <property type="entry name" value="ODC_N"/>
</dbReference>
<proteinExistence type="predicted"/>